<proteinExistence type="predicted"/>
<dbReference type="Proteomes" id="UP000648182">
    <property type="component" value="Unassembled WGS sequence"/>
</dbReference>
<protein>
    <submittedName>
        <fullName evidence="1">DUF4297 domain-containing protein</fullName>
    </submittedName>
</protein>
<dbReference type="EMBL" id="JACSPV010000046">
    <property type="protein sequence ID" value="MBD8007076.1"/>
    <property type="molecule type" value="Genomic_DNA"/>
</dbReference>
<keyword evidence="2" id="KW-1185">Reference proteome</keyword>
<sequence>MEKIEMDKIEKIVSAIKKKEEELDPIIQEIIQDNIKNNSKDDFYMLLNKLLDEQPGEDGGQNALTGFYFQMLCTLYYLAEVLEGRWDFLVLELHQDIIVGNSSTIRFTQVKSEVTTKKKLSKEVTKTELYTGGWVQKLISMARLFPKGQGVETEFELMTNFIIKDSPTVKVEHYLYNKDFDHHIADDDHLLQKVNDFKTRGLDDKDFNYEVSCKESIKELLSRFRINPKAVDINNLEDFIGTVSNKLGRLIHESVAISFKDINYLIGELCFECNHSNQGSLMYIDNERAFEFLQILKQRVSSNLEEFYTTTNNNILIDEIVTKINSSYTELKEPMKNQIYDELEKFRIYLKNSINDEGFSINVMVHRYLEGKSFSLKYNSMPPLKLKEKIEEIFKTLLILNVLHDDDINFSNEFTSILIKEAKNSYISLVGLDTDQTMEEGLEKLRNIIEKATDKEKILILMKENHTIFQGEYDDEDIQEKQTIDASEVINFENDFFPQEKSIKDVDYHWTIIPGRKFIAYLRRVRRYEDIYTFKHDVRKGLGVFFKVGE</sequence>
<evidence type="ECO:0000313" key="1">
    <source>
        <dbReference type="EMBL" id="MBD8007076.1"/>
    </source>
</evidence>
<organism evidence="1 2">
    <name type="scientific">Bacillus norwichensis</name>
    <dbReference type="NCBI Taxonomy" id="2762217"/>
    <lineage>
        <taxon>Bacteria</taxon>
        <taxon>Bacillati</taxon>
        <taxon>Bacillota</taxon>
        <taxon>Bacilli</taxon>
        <taxon>Bacillales</taxon>
        <taxon>Bacillaceae</taxon>
        <taxon>Bacillus</taxon>
    </lineage>
</organism>
<comment type="caution">
    <text evidence="1">The sequence shown here is derived from an EMBL/GenBank/DDBJ whole genome shotgun (WGS) entry which is preliminary data.</text>
</comment>
<gene>
    <name evidence="1" type="ORF">H9631_18595</name>
</gene>
<accession>A0ABR8VR98</accession>
<dbReference type="GeneID" id="56392317"/>
<evidence type="ECO:0000313" key="2">
    <source>
        <dbReference type="Proteomes" id="UP000648182"/>
    </source>
</evidence>
<reference evidence="1 2" key="1">
    <citation type="submission" date="2020-08" db="EMBL/GenBank/DDBJ databases">
        <title>A Genomic Blueprint of the Chicken Gut Microbiome.</title>
        <authorList>
            <person name="Gilroy R."/>
            <person name="Ravi A."/>
            <person name="Getino M."/>
            <person name="Pursley I."/>
            <person name="Horton D.L."/>
            <person name="Alikhan N.-F."/>
            <person name="Baker D."/>
            <person name="Gharbi K."/>
            <person name="Hall N."/>
            <person name="Watson M."/>
            <person name="Adriaenssens E.M."/>
            <person name="Foster-Nyarko E."/>
            <person name="Jarju S."/>
            <person name="Secka A."/>
            <person name="Antonio M."/>
            <person name="Oren A."/>
            <person name="Chaudhuri R."/>
            <person name="La Ragione R.M."/>
            <person name="Hildebrand F."/>
            <person name="Pallen M.J."/>
        </authorList>
    </citation>
    <scope>NUCLEOTIDE SEQUENCE [LARGE SCALE GENOMIC DNA]</scope>
    <source>
        <strain evidence="1 2">Sa1BUA2</strain>
    </source>
</reference>
<name>A0ABR8VR98_9BACI</name>
<dbReference type="RefSeq" id="WP_186306529.1">
    <property type="nucleotide sequence ID" value="NZ_JACSPV010000046.1"/>
</dbReference>